<dbReference type="RefSeq" id="WP_168818413.1">
    <property type="nucleotide sequence ID" value="NZ_CP051217.1"/>
</dbReference>
<reference evidence="2 3" key="1">
    <citation type="submission" date="2020-04" db="EMBL/GenBank/DDBJ databases">
        <title>Genome sequence for Sphingorhabdus sp. strain M1.</title>
        <authorList>
            <person name="Park S.-J."/>
        </authorList>
    </citation>
    <scope>NUCLEOTIDE SEQUENCE [LARGE SCALE GENOMIC DNA]</scope>
    <source>
        <strain evidence="2 3">JK6</strain>
    </source>
</reference>
<accession>A0A6H2DLE4</accession>
<dbReference type="Proteomes" id="UP000501600">
    <property type="component" value="Chromosome"/>
</dbReference>
<keyword evidence="1" id="KW-1133">Transmembrane helix</keyword>
<gene>
    <name evidence="2" type="ORF">HF685_04125</name>
</gene>
<evidence type="ECO:0000256" key="1">
    <source>
        <dbReference type="SAM" id="Phobius"/>
    </source>
</evidence>
<evidence type="ECO:0000313" key="3">
    <source>
        <dbReference type="Proteomes" id="UP000501600"/>
    </source>
</evidence>
<feature type="transmembrane region" description="Helical" evidence="1">
    <location>
        <begin position="42"/>
        <end position="65"/>
    </location>
</feature>
<dbReference type="KEGG" id="phao:HF685_04125"/>
<sequence length="66" mass="7193">MIAEIFLIVLAIAVMILFMPVAIGVGIKILAPEWYLANRRNIILTLGVIIAVLLIGILVIFFGMAI</sequence>
<organism evidence="2 3">
    <name type="scientific">Parasphingorhabdus halotolerans</name>
    <dbReference type="NCBI Taxonomy" id="2725558"/>
    <lineage>
        <taxon>Bacteria</taxon>
        <taxon>Pseudomonadati</taxon>
        <taxon>Pseudomonadota</taxon>
        <taxon>Alphaproteobacteria</taxon>
        <taxon>Sphingomonadales</taxon>
        <taxon>Sphingomonadaceae</taxon>
        <taxon>Parasphingorhabdus</taxon>
    </lineage>
</organism>
<keyword evidence="1" id="KW-0812">Transmembrane</keyword>
<keyword evidence="1" id="KW-0472">Membrane</keyword>
<name>A0A6H2DLE4_9SPHN</name>
<dbReference type="AlphaFoldDB" id="A0A6H2DLE4"/>
<protein>
    <submittedName>
        <fullName evidence="2">Uncharacterized protein</fullName>
    </submittedName>
</protein>
<proteinExistence type="predicted"/>
<dbReference type="EMBL" id="CP051217">
    <property type="protein sequence ID" value="QJB68571.1"/>
    <property type="molecule type" value="Genomic_DNA"/>
</dbReference>
<feature type="transmembrane region" description="Helical" evidence="1">
    <location>
        <begin position="6"/>
        <end position="30"/>
    </location>
</feature>
<keyword evidence="3" id="KW-1185">Reference proteome</keyword>
<evidence type="ECO:0000313" key="2">
    <source>
        <dbReference type="EMBL" id="QJB68571.1"/>
    </source>
</evidence>